<proteinExistence type="predicted"/>
<accession>A0ABW2DMC5</accession>
<protein>
    <recommendedName>
        <fullName evidence="3">STAS/SEC14 domain-containing protein</fullName>
    </recommendedName>
</protein>
<dbReference type="Proteomes" id="UP001596405">
    <property type="component" value="Unassembled WGS sequence"/>
</dbReference>
<comment type="caution">
    <text evidence="1">The sequence shown here is derived from an EMBL/GenBank/DDBJ whole genome shotgun (WGS) entry which is preliminary data.</text>
</comment>
<evidence type="ECO:0000313" key="2">
    <source>
        <dbReference type="Proteomes" id="UP001596405"/>
    </source>
</evidence>
<evidence type="ECO:0000313" key="1">
    <source>
        <dbReference type="EMBL" id="MFC6999007.1"/>
    </source>
</evidence>
<evidence type="ECO:0008006" key="3">
    <source>
        <dbReference type="Google" id="ProtNLM"/>
    </source>
</evidence>
<gene>
    <name evidence="1" type="ORF">ACFQHR_15315</name>
</gene>
<keyword evidence="2" id="KW-1185">Reference proteome</keyword>
<name>A0ABW2DMC5_9BACT</name>
<dbReference type="EMBL" id="JBHSYQ010000008">
    <property type="protein sequence ID" value="MFC6999007.1"/>
    <property type="molecule type" value="Genomic_DNA"/>
</dbReference>
<organism evidence="1 2">
    <name type="scientific">Rufibacter roseus</name>
    <dbReference type="NCBI Taxonomy" id="1567108"/>
    <lineage>
        <taxon>Bacteria</taxon>
        <taxon>Pseudomonadati</taxon>
        <taxon>Bacteroidota</taxon>
        <taxon>Cytophagia</taxon>
        <taxon>Cytophagales</taxon>
        <taxon>Hymenobacteraceae</taxon>
        <taxon>Rufibacter</taxon>
    </lineage>
</organism>
<dbReference type="RefSeq" id="WP_066624268.1">
    <property type="nucleotide sequence ID" value="NZ_JBHSYQ010000008.1"/>
</dbReference>
<sequence>MLLLKDSLVELHYDVTTDILSMKWPDLTGLTKSEIMHSLKKVIDTLKFYDIKKFLIDSRGNRIEVPVEDHRQVVHQFGVQLLTTRVEKLARIASNDMVREDRTHKLVEEVNKEITFNMQFQEFDNEQAALAWLKGH</sequence>
<reference evidence="2" key="1">
    <citation type="journal article" date="2019" name="Int. J. Syst. Evol. Microbiol.">
        <title>The Global Catalogue of Microorganisms (GCM) 10K type strain sequencing project: providing services to taxonomists for standard genome sequencing and annotation.</title>
        <authorList>
            <consortium name="The Broad Institute Genomics Platform"/>
            <consortium name="The Broad Institute Genome Sequencing Center for Infectious Disease"/>
            <person name="Wu L."/>
            <person name="Ma J."/>
        </authorList>
    </citation>
    <scope>NUCLEOTIDE SEQUENCE [LARGE SCALE GENOMIC DNA]</scope>
    <source>
        <strain evidence="2">CGMCC 4.7393</strain>
    </source>
</reference>